<dbReference type="PANTHER" id="PTHR43833">
    <property type="entry name" value="POTASSIUM CHANNEL PROTEIN 2-RELATED-RELATED"/>
    <property type="match status" value="1"/>
</dbReference>
<dbReference type="SUPFAM" id="SSF51735">
    <property type="entry name" value="NAD(P)-binding Rossmann-fold domains"/>
    <property type="match status" value="1"/>
</dbReference>
<keyword evidence="1" id="KW-0406">Ion transport</keyword>
<dbReference type="Proteomes" id="UP000184088">
    <property type="component" value="Unassembled WGS sequence"/>
</dbReference>
<dbReference type="InterPro" id="IPR003148">
    <property type="entry name" value="RCK_N"/>
</dbReference>
<dbReference type="GO" id="GO:0015079">
    <property type="term" value="F:potassium ion transmembrane transporter activity"/>
    <property type="evidence" value="ECO:0007669"/>
    <property type="project" value="InterPro"/>
</dbReference>
<name>A0A1M5FGH3_9THEO</name>
<sequence>MRAVIIGCGETGSYLVNEYSKKGYNISVVDKDERAFDKLPHNLNGVIKVVGDATDMGVLQHSFLASADIALVVTGDDDVNIMISQIARKYFNVKNVAVMISNAEKIPIFKDIDVKVICPAEMIISQFKE</sequence>
<dbReference type="InterPro" id="IPR050721">
    <property type="entry name" value="Trk_Ktr_HKT_K-transport"/>
</dbReference>
<proteinExistence type="predicted"/>
<dbReference type="PROSITE" id="PS51201">
    <property type="entry name" value="RCK_N"/>
    <property type="match status" value="1"/>
</dbReference>
<dbReference type="STRING" id="1121256.SAMN02746089_02747"/>
<keyword evidence="1" id="KW-0813">Transport</keyword>
<keyword evidence="5" id="KW-1185">Reference proteome</keyword>
<dbReference type="OrthoDB" id="9775180at2"/>
<dbReference type="InterPro" id="IPR006036">
    <property type="entry name" value="K_uptake_TrkA"/>
</dbReference>
<dbReference type="Pfam" id="PF02254">
    <property type="entry name" value="TrkA_N"/>
    <property type="match status" value="1"/>
</dbReference>
<protein>
    <submittedName>
        <fullName evidence="4">Trk system potassium uptake protein TrkA</fullName>
    </submittedName>
</protein>
<accession>A0A1M5FGH3</accession>
<gene>
    <name evidence="4" type="ORF">SAMN02746089_02747</name>
</gene>
<keyword evidence="1" id="KW-0633">Potassium transport</keyword>
<dbReference type="AlphaFoldDB" id="A0A1M5FGH3"/>
<evidence type="ECO:0000313" key="4">
    <source>
        <dbReference type="EMBL" id="SHF90262.1"/>
    </source>
</evidence>
<dbReference type="RefSeq" id="WP_073346582.1">
    <property type="nucleotide sequence ID" value="NZ_FQVH01000063.1"/>
</dbReference>
<keyword evidence="2" id="KW-0630">Potassium</keyword>
<dbReference type="InterPro" id="IPR036291">
    <property type="entry name" value="NAD(P)-bd_dom_sf"/>
</dbReference>
<dbReference type="GO" id="GO:0005886">
    <property type="term" value="C:plasma membrane"/>
    <property type="evidence" value="ECO:0007669"/>
    <property type="project" value="InterPro"/>
</dbReference>
<reference evidence="4 5" key="1">
    <citation type="submission" date="2016-11" db="EMBL/GenBank/DDBJ databases">
        <authorList>
            <person name="Jaros S."/>
            <person name="Januszkiewicz K."/>
            <person name="Wedrychowicz H."/>
        </authorList>
    </citation>
    <scope>NUCLEOTIDE SEQUENCE [LARGE SCALE GENOMIC DNA]</scope>
    <source>
        <strain evidence="4 5">DSM 17918</strain>
    </source>
</reference>
<dbReference type="Gene3D" id="3.40.50.720">
    <property type="entry name" value="NAD(P)-binding Rossmann-like Domain"/>
    <property type="match status" value="1"/>
</dbReference>
<organism evidence="4 5">
    <name type="scientific">Caldanaerobius fijiensis DSM 17918</name>
    <dbReference type="NCBI Taxonomy" id="1121256"/>
    <lineage>
        <taxon>Bacteria</taxon>
        <taxon>Bacillati</taxon>
        <taxon>Bacillota</taxon>
        <taxon>Clostridia</taxon>
        <taxon>Thermoanaerobacterales</taxon>
        <taxon>Thermoanaerobacteraceae</taxon>
        <taxon>Caldanaerobius</taxon>
    </lineage>
</organism>
<evidence type="ECO:0000256" key="2">
    <source>
        <dbReference type="ARBA" id="ARBA00022958"/>
    </source>
</evidence>
<evidence type="ECO:0000259" key="3">
    <source>
        <dbReference type="PROSITE" id="PS51201"/>
    </source>
</evidence>
<dbReference type="EMBL" id="FQVH01000063">
    <property type="protein sequence ID" value="SHF90262.1"/>
    <property type="molecule type" value="Genomic_DNA"/>
</dbReference>
<dbReference type="PRINTS" id="PR00335">
    <property type="entry name" value="KUPTAKETRKA"/>
</dbReference>
<evidence type="ECO:0000313" key="5">
    <source>
        <dbReference type="Proteomes" id="UP000184088"/>
    </source>
</evidence>
<feature type="domain" description="RCK N-terminal" evidence="3">
    <location>
        <begin position="1"/>
        <end position="116"/>
    </location>
</feature>
<evidence type="ECO:0000256" key="1">
    <source>
        <dbReference type="ARBA" id="ARBA00022538"/>
    </source>
</evidence>